<name>A0A9D1F788_9FIRM</name>
<dbReference type="PROSITE" id="PS01124">
    <property type="entry name" value="HTH_ARAC_FAMILY_2"/>
    <property type="match status" value="1"/>
</dbReference>
<sequence>MENIHEIISFSSELPIRFFFQEIGSIGKHWHTSIEILFILSGEADIIVDDRSFHLLPDDLLLINSNALHELYASSCELALFQMNLTKLPYFEEYGNLYFDCCSAGQKHTEKYDYLRYLLAKLIKAQSAKNVKLATLSLLSMILDELATNFLGKPDSVQQKSQKHLQRLRSITHYIQKNFRSGITLAQLAESEHLSPAYLSRFFTQHFGMSFTEYVNNIRMEYAVNELVTSDAAIADIALNNGFSDVRAFVALFKKRYHEIPSAYRKNNALLNKEILPANGVNYFSVSSFSSLSSLAKYLSIYENENVGQAHLVKHVAQSYAIADYTENGIRLSHNFHTMCCVGTASDLLNGQIQNMLRKLQKEIGFKYIKFHGILCDDMMLYHENADKTLSLSFTLVDKVMDFLIEIGLKPLLQLSFMPKQLASIPNKTNFYIEYNVSPPNNVERWNDLIRELILHFIHRYSLEQVRTWLFCVWNEPDTSTSMFGFENINDFFSLYKNTYDTVKSIDPGFVFGTPSLLLISEIARNWDMQFFRFCVENDCVPDFLNIHYYDDSIDLLNQTSISEERLANVLNTNENSFSLYLDTLYNELTSYVGRELPVYLTEWNLTVSHRNLINDTCFKSCYIAKNLLENYDRIQSFGYWVLTDYIHEQQIPNTLFHGGLGLFTMNGIPKPPYYVFRYLSKLGNECIGKGKGWFITKSPGKIQIALYNYEHYSRLFASGELFDMSITNRYTPFTMLNPMEYHLTLKNVPGNCARIGEYYINREHGSCFDQWVAIGAPNQLMPEDEKILKELSAPGMLIHNENIENQTLNLKILLQPLEFRFIIVEFF</sequence>
<comment type="caution">
    <text evidence="9">The sequence shown here is derived from an EMBL/GenBank/DDBJ whole genome shotgun (WGS) entry which is preliminary data.</text>
</comment>
<reference evidence="9" key="2">
    <citation type="journal article" date="2021" name="PeerJ">
        <title>Extensive microbial diversity within the chicken gut microbiome revealed by metagenomics and culture.</title>
        <authorList>
            <person name="Gilroy R."/>
            <person name="Ravi A."/>
            <person name="Getino M."/>
            <person name="Pursley I."/>
            <person name="Horton D.L."/>
            <person name="Alikhan N.F."/>
            <person name="Baker D."/>
            <person name="Gharbi K."/>
            <person name="Hall N."/>
            <person name="Watson M."/>
            <person name="Adriaenssens E.M."/>
            <person name="Foster-Nyarko E."/>
            <person name="Jarju S."/>
            <person name="Secka A."/>
            <person name="Antonio M."/>
            <person name="Oren A."/>
            <person name="Chaudhuri R.R."/>
            <person name="La Ragione R."/>
            <person name="Hildebrand F."/>
            <person name="Pallen M.J."/>
        </authorList>
    </citation>
    <scope>NUCLEOTIDE SEQUENCE</scope>
    <source>
        <strain evidence="9">CHK178-757</strain>
    </source>
</reference>
<evidence type="ECO:0000256" key="7">
    <source>
        <dbReference type="PIRSR" id="PIRSR600514-1"/>
    </source>
</evidence>
<comment type="similarity">
    <text evidence="1">Belongs to the glycosyl hydrolase 39 family.</text>
</comment>
<evidence type="ECO:0000313" key="9">
    <source>
        <dbReference type="EMBL" id="HIS48217.1"/>
    </source>
</evidence>
<proteinExistence type="inferred from homology"/>
<dbReference type="GO" id="GO:0005975">
    <property type="term" value="P:carbohydrate metabolic process"/>
    <property type="evidence" value="ECO:0007669"/>
    <property type="project" value="InterPro"/>
</dbReference>
<dbReference type="InterPro" id="IPR049166">
    <property type="entry name" value="GH39_cat"/>
</dbReference>
<dbReference type="PANTHER" id="PTHR43280:SF34">
    <property type="entry name" value="ARAC-FAMILY TRANSCRIPTIONAL REGULATOR"/>
    <property type="match status" value="1"/>
</dbReference>
<dbReference type="Pfam" id="PF01229">
    <property type="entry name" value="Glyco_hydro_39"/>
    <property type="match status" value="1"/>
</dbReference>
<dbReference type="Pfam" id="PF12833">
    <property type="entry name" value="HTH_18"/>
    <property type="match status" value="1"/>
</dbReference>
<keyword evidence="2" id="KW-0378">Hydrolase</keyword>
<dbReference type="PANTHER" id="PTHR43280">
    <property type="entry name" value="ARAC-FAMILY TRANSCRIPTIONAL REGULATOR"/>
    <property type="match status" value="1"/>
</dbReference>
<dbReference type="Gene3D" id="2.60.40.1500">
    <property type="entry name" value="Glycosyl hydrolase domain, family 39"/>
    <property type="match status" value="1"/>
</dbReference>
<dbReference type="GO" id="GO:0003700">
    <property type="term" value="F:DNA-binding transcription factor activity"/>
    <property type="evidence" value="ECO:0007669"/>
    <property type="project" value="InterPro"/>
</dbReference>
<reference evidence="9" key="1">
    <citation type="submission" date="2020-10" db="EMBL/GenBank/DDBJ databases">
        <authorList>
            <person name="Gilroy R."/>
        </authorList>
    </citation>
    <scope>NUCLEOTIDE SEQUENCE</scope>
    <source>
        <strain evidence="9">CHK178-757</strain>
    </source>
</reference>
<dbReference type="CDD" id="cd02208">
    <property type="entry name" value="cupin_RmlC-like"/>
    <property type="match status" value="1"/>
</dbReference>
<protein>
    <submittedName>
        <fullName evidence="9">Helix-turn-helix domain-containing protein</fullName>
    </submittedName>
</protein>
<keyword evidence="3" id="KW-0805">Transcription regulation</keyword>
<evidence type="ECO:0000256" key="4">
    <source>
        <dbReference type="ARBA" id="ARBA00023125"/>
    </source>
</evidence>
<dbReference type="InterPro" id="IPR000514">
    <property type="entry name" value="Glyco_hydro_39"/>
</dbReference>
<dbReference type="GO" id="GO:0043565">
    <property type="term" value="F:sequence-specific DNA binding"/>
    <property type="evidence" value="ECO:0007669"/>
    <property type="project" value="InterPro"/>
</dbReference>
<accession>A0A9D1F788</accession>
<keyword evidence="4" id="KW-0238">DNA-binding</keyword>
<evidence type="ECO:0000256" key="5">
    <source>
        <dbReference type="ARBA" id="ARBA00023163"/>
    </source>
</evidence>
<dbReference type="AlphaFoldDB" id="A0A9D1F788"/>
<keyword evidence="5" id="KW-0804">Transcription</keyword>
<feature type="active site" description="Proton donor" evidence="7">
    <location>
        <position position="476"/>
    </location>
</feature>
<dbReference type="Gene3D" id="3.20.20.80">
    <property type="entry name" value="Glycosidases"/>
    <property type="match status" value="1"/>
</dbReference>
<dbReference type="InterPro" id="IPR017853">
    <property type="entry name" value="GH"/>
</dbReference>
<dbReference type="InterPro" id="IPR013096">
    <property type="entry name" value="Cupin_2"/>
</dbReference>
<evidence type="ECO:0000256" key="1">
    <source>
        <dbReference type="ARBA" id="ARBA00008875"/>
    </source>
</evidence>
<dbReference type="SUPFAM" id="SSF46689">
    <property type="entry name" value="Homeodomain-like"/>
    <property type="match status" value="2"/>
</dbReference>
<dbReference type="SMART" id="SM00342">
    <property type="entry name" value="HTH_ARAC"/>
    <property type="match status" value="1"/>
</dbReference>
<dbReference type="Proteomes" id="UP000823927">
    <property type="component" value="Unassembled WGS sequence"/>
</dbReference>
<gene>
    <name evidence="9" type="ORF">IAB46_11820</name>
</gene>
<evidence type="ECO:0000313" key="10">
    <source>
        <dbReference type="Proteomes" id="UP000823927"/>
    </source>
</evidence>
<dbReference type="PRINTS" id="PR00745">
    <property type="entry name" value="GLHYDRLASE39"/>
</dbReference>
<dbReference type="SUPFAM" id="SSF51182">
    <property type="entry name" value="RmlC-like cupins"/>
    <property type="match status" value="1"/>
</dbReference>
<dbReference type="SUPFAM" id="SSF51011">
    <property type="entry name" value="Glycosyl hydrolase domain"/>
    <property type="match status" value="1"/>
</dbReference>
<dbReference type="Gene3D" id="2.60.120.10">
    <property type="entry name" value="Jelly Rolls"/>
    <property type="match status" value="1"/>
</dbReference>
<dbReference type="EMBL" id="DVIT01000046">
    <property type="protein sequence ID" value="HIS48217.1"/>
    <property type="molecule type" value="Genomic_DNA"/>
</dbReference>
<dbReference type="InterPro" id="IPR009057">
    <property type="entry name" value="Homeodomain-like_sf"/>
</dbReference>
<dbReference type="Gene3D" id="1.10.10.60">
    <property type="entry name" value="Homeodomain-like"/>
    <property type="match status" value="2"/>
</dbReference>
<feature type="domain" description="HTH araC/xylS-type" evidence="8">
    <location>
        <begin position="169"/>
        <end position="267"/>
    </location>
</feature>
<dbReference type="SUPFAM" id="SSF51445">
    <property type="entry name" value="(Trans)glycosidases"/>
    <property type="match status" value="1"/>
</dbReference>
<evidence type="ECO:0000256" key="3">
    <source>
        <dbReference type="ARBA" id="ARBA00023015"/>
    </source>
</evidence>
<evidence type="ECO:0000259" key="8">
    <source>
        <dbReference type="PROSITE" id="PS01124"/>
    </source>
</evidence>
<dbReference type="InterPro" id="IPR011051">
    <property type="entry name" value="RmlC_Cupin_sf"/>
</dbReference>
<evidence type="ECO:0000256" key="6">
    <source>
        <dbReference type="ARBA" id="ARBA00023295"/>
    </source>
</evidence>
<dbReference type="InterPro" id="IPR018060">
    <property type="entry name" value="HTH_AraC"/>
</dbReference>
<evidence type="ECO:0000256" key="2">
    <source>
        <dbReference type="ARBA" id="ARBA00022801"/>
    </source>
</evidence>
<organism evidence="9 10">
    <name type="scientific">Candidatus Scybalocola faecigallinarum</name>
    <dbReference type="NCBI Taxonomy" id="2840941"/>
    <lineage>
        <taxon>Bacteria</taxon>
        <taxon>Bacillati</taxon>
        <taxon>Bacillota</taxon>
        <taxon>Clostridia</taxon>
        <taxon>Lachnospirales</taxon>
        <taxon>Lachnospiraceae</taxon>
        <taxon>Lachnospiraceae incertae sedis</taxon>
        <taxon>Candidatus Scybalocola (ex Gilroy et al. 2021)</taxon>
    </lineage>
</organism>
<dbReference type="Pfam" id="PF07883">
    <property type="entry name" value="Cupin_2"/>
    <property type="match status" value="1"/>
</dbReference>
<dbReference type="InterPro" id="IPR014710">
    <property type="entry name" value="RmlC-like_jellyroll"/>
</dbReference>
<dbReference type="GO" id="GO:0004553">
    <property type="term" value="F:hydrolase activity, hydrolyzing O-glycosyl compounds"/>
    <property type="evidence" value="ECO:0007669"/>
    <property type="project" value="InterPro"/>
</dbReference>
<keyword evidence="6" id="KW-0326">Glycosidase</keyword>